<dbReference type="RefSeq" id="WP_218098969.1">
    <property type="nucleotide sequence ID" value="NZ_CAJVCE010000006.1"/>
</dbReference>
<organism evidence="2 3">
    <name type="scientific">Paenibacillus allorhizosphaerae</name>
    <dbReference type="NCBI Taxonomy" id="2849866"/>
    <lineage>
        <taxon>Bacteria</taxon>
        <taxon>Bacillati</taxon>
        <taxon>Bacillota</taxon>
        <taxon>Bacilli</taxon>
        <taxon>Bacillales</taxon>
        <taxon>Paenibacillaceae</taxon>
        <taxon>Paenibacillus</taxon>
    </lineage>
</organism>
<name>A0ABN7TPN9_9BACL</name>
<comment type="caution">
    <text evidence="2">The sequence shown here is derived from an EMBL/GenBank/DDBJ whole genome shotgun (WGS) entry which is preliminary data.</text>
</comment>
<reference evidence="2 3" key="1">
    <citation type="submission" date="2021-06" db="EMBL/GenBank/DDBJ databases">
        <authorList>
            <person name="Criscuolo A."/>
        </authorList>
    </citation>
    <scope>NUCLEOTIDE SEQUENCE [LARGE SCALE GENOMIC DNA]</scope>
    <source>
        <strain evidence="3">CIP 111802</strain>
    </source>
</reference>
<keyword evidence="3" id="KW-1185">Reference proteome</keyword>
<dbReference type="PROSITE" id="PS51257">
    <property type="entry name" value="PROKAR_LIPOPROTEIN"/>
    <property type="match status" value="1"/>
</dbReference>
<evidence type="ECO:0000313" key="3">
    <source>
        <dbReference type="Proteomes" id="UP000730618"/>
    </source>
</evidence>
<sequence>MNKRIFCIALFTLVLSACGSKPAWDKEQVPAASQNQRLMADHVKAAWSLSDTADSDAGIGKRIRLEVKKTDGTPVDRFQINHEKLLHLIVIGKDLSYFNHIHPEHKGGGVFEIDNAFPAGGEYRVIADFKPENGDSMTKMEWVQVEGKKMEAAPVVPDEKLVKVVDGKRVALTTEGLEAKKPIKLTFTVTDEHTNKPLTDLQPYLGAIGHVVILSEDGERYVHVHAEEGQSTGPDAVFEATFPRSGVYKIWGQFQRNERVFTAAYVVKVP</sequence>
<keyword evidence="1" id="KW-0732">Signal</keyword>
<protein>
    <submittedName>
        <fullName evidence="2">Uncharacterized protein</fullName>
    </submittedName>
</protein>
<dbReference type="Proteomes" id="UP000730618">
    <property type="component" value="Unassembled WGS sequence"/>
</dbReference>
<evidence type="ECO:0000256" key="1">
    <source>
        <dbReference type="SAM" id="SignalP"/>
    </source>
</evidence>
<evidence type="ECO:0000313" key="2">
    <source>
        <dbReference type="EMBL" id="CAG7640400.1"/>
    </source>
</evidence>
<feature type="signal peptide" evidence="1">
    <location>
        <begin position="1"/>
        <end position="25"/>
    </location>
</feature>
<feature type="chain" id="PRO_5046729843" evidence="1">
    <location>
        <begin position="26"/>
        <end position="270"/>
    </location>
</feature>
<dbReference type="EMBL" id="CAJVCE010000006">
    <property type="protein sequence ID" value="CAG7640400.1"/>
    <property type="molecule type" value="Genomic_DNA"/>
</dbReference>
<gene>
    <name evidence="2" type="ORF">PAECIP111802_02644</name>
</gene>
<proteinExistence type="predicted"/>
<accession>A0ABN7TPN9</accession>